<gene>
    <name evidence="1" type="ORF">QFC20_000178</name>
</gene>
<accession>A0ACC2X3N9</accession>
<sequence>MTSIKLRKVTLNDGVRVPVLAFGTGSATFQKSCKDVVKMAYGEVHMRHLDCAEWYRNEEDVGAVLKELNVERKEVFITTKCGDEPIDGLTDPRESLTRSLQLLGLEYVDLYLIHSPEFVKNFGLSKAWSTMEALQREGEAKSIGVSNLPISDMEEFLKNAKIEVHPYVYGKVKPLIDFCQTNGISVESYGPLASLSMYPGGPVDGVVSDIAHQLGASEGQVLLNKSERLEGHIKAFTEMGDLSDAHIKAIEEAGNKSPQPLRIPHMNQ</sequence>
<dbReference type="EMBL" id="JASBWS010000001">
    <property type="protein sequence ID" value="KAJ9117897.1"/>
    <property type="molecule type" value="Genomic_DNA"/>
</dbReference>
<keyword evidence="2" id="KW-1185">Reference proteome</keyword>
<proteinExistence type="predicted"/>
<comment type="caution">
    <text evidence="1">The sequence shown here is derived from an EMBL/GenBank/DDBJ whole genome shotgun (WGS) entry which is preliminary data.</text>
</comment>
<protein>
    <submittedName>
        <fullName evidence="1">Uncharacterized protein</fullName>
    </submittedName>
</protein>
<dbReference type="Proteomes" id="UP001230649">
    <property type="component" value="Unassembled WGS sequence"/>
</dbReference>
<name>A0ACC2X3N9_9TREE</name>
<evidence type="ECO:0000313" key="1">
    <source>
        <dbReference type="EMBL" id="KAJ9117897.1"/>
    </source>
</evidence>
<evidence type="ECO:0000313" key="2">
    <source>
        <dbReference type="Proteomes" id="UP001230649"/>
    </source>
</evidence>
<organism evidence="1 2">
    <name type="scientific">Naganishia adeliensis</name>
    <dbReference type="NCBI Taxonomy" id="92952"/>
    <lineage>
        <taxon>Eukaryota</taxon>
        <taxon>Fungi</taxon>
        <taxon>Dikarya</taxon>
        <taxon>Basidiomycota</taxon>
        <taxon>Agaricomycotina</taxon>
        <taxon>Tremellomycetes</taxon>
        <taxon>Filobasidiales</taxon>
        <taxon>Filobasidiaceae</taxon>
        <taxon>Naganishia</taxon>
    </lineage>
</organism>
<reference evidence="1" key="1">
    <citation type="submission" date="2023-04" db="EMBL/GenBank/DDBJ databases">
        <title>Draft Genome sequencing of Naganishia species isolated from polar environments using Oxford Nanopore Technology.</title>
        <authorList>
            <person name="Leo P."/>
            <person name="Venkateswaran K."/>
        </authorList>
    </citation>
    <scope>NUCLEOTIDE SEQUENCE</scope>
    <source>
        <strain evidence="1">MNA-CCFEE 5262</strain>
    </source>
</reference>